<proteinExistence type="predicted"/>
<comment type="caution">
    <text evidence="1">The sequence shown here is derived from an EMBL/GenBank/DDBJ whole genome shotgun (WGS) entry which is preliminary data.</text>
</comment>
<protein>
    <submittedName>
        <fullName evidence="1">Uncharacterized protein</fullName>
    </submittedName>
</protein>
<organism evidence="1 2">
    <name type="scientific">Persea americana</name>
    <name type="common">Avocado</name>
    <dbReference type="NCBI Taxonomy" id="3435"/>
    <lineage>
        <taxon>Eukaryota</taxon>
        <taxon>Viridiplantae</taxon>
        <taxon>Streptophyta</taxon>
        <taxon>Embryophyta</taxon>
        <taxon>Tracheophyta</taxon>
        <taxon>Spermatophyta</taxon>
        <taxon>Magnoliopsida</taxon>
        <taxon>Magnoliidae</taxon>
        <taxon>Laurales</taxon>
        <taxon>Lauraceae</taxon>
        <taxon>Persea</taxon>
    </lineage>
</organism>
<evidence type="ECO:0000313" key="2">
    <source>
        <dbReference type="Proteomes" id="UP001234297"/>
    </source>
</evidence>
<dbReference type="Proteomes" id="UP001234297">
    <property type="component" value="Chromosome 10"/>
</dbReference>
<reference evidence="1 2" key="1">
    <citation type="journal article" date="2022" name="Hortic Res">
        <title>A haplotype resolved chromosomal level avocado genome allows analysis of novel avocado genes.</title>
        <authorList>
            <person name="Nath O."/>
            <person name="Fletcher S.J."/>
            <person name="Hayward A."/>
            <person name="Shaw L.M."/>
            <person name="Masouleh A.K."/>
            <person name="Furtado A."/>
            <person name="Henry R.J."/>
            <person name="Mitter N."/>
        </authorList>
    </citation>
    <scope>NUCLEOTIDE SEQUENCE [LARGE SCALE GENOMIC DNA]</scope>
    <source>
        <strain evidence="2">cv. Hass</strain>
    </source>
</reference>
<gene>
    <name evidence="1" type="ORF">MRB53_030976</name>
</gene>
<sequence>MTPNVRNMFDKTPHSDMFKTTSKLVELARSGKIAIARKLFDEMPERDLIAWNAMLTSYSQLGFSQEALCLFSDMRCAGLKPDPYSFTAALSSSADMGGLNYGRKSHALVVSLGYQSSLPVCNSLLDMYGKCSSPSCASRIFKDMATRNEVSWCSLLYAYVKVGQFENARQLFDEMPKRNEIAYNILVGGYSSFGEFELAIDLFKRMQMDALRGDVWMLTSLMNACSEFHESCCGRMFHAFTVKSGWSWAVEVNNSILSFYAKTSCHDDAMKIFESIQIRTQVSWNAVIDAHMKNGDVDEALSVFRRAPENNIVTWTAMIAGYARNGYGEQALSFFTEMLKSTLQPDEFTFGAVLHACANLAVLGYGRMVHGSIIRCGFLSYVYVGNSLVNMYAKCGDIEGSSRVFSSIINKDLISWNTMLFGFGLHGLAQDALRVYEDMVFLRVKPDKVTFIGLLMTCSHSGQIEQGHMLFDLMKSVYGISQEVDHLVCMVDMLGRGGYLKEASELGKNFSTMVSLKASCWEALLGACTMHGNVGLGRKVGEELLTMEPSNEMAYVLLSNLYCASGHWSEAEKMRKAMARQGVKKMPGYSWIEVRNKVMFFVAGDLSHPMTDDMRVILELLDYQMRKSTFISFDTET</sequence>
<keyword evidence="2" id="KW-1185">Reference proteome</keyword>
<name>A0ACC2KN51_PERAE</name>
<dbReference type="EMBL" id="CM056818">
    <property type="protein sequence ID" value="KAJ8622447.1"/>
    <property type="molecule type" value="Genomic_DNA"/>
</dbReference>
<accession>A0ACC2KN51</accession>
<evidence type="ECO:0000313" key="1">
    <source>
        <dbReference type="EMBL" id="KAJ8622447.1"/>
    </source>
</evidence>